<dbReference type="Pfam" id="PF00462">
    <property type="entry name" value="Glutaredoxin"/>
    <property type="match status" value="1"/>
</dbReference>
<accession>A0A411HFE2</accession>
<evidence type="ECO:0000256" key="1">
    <source>
        <dbReference type="ARBA" id="ARBA00022714"/>
    </source>
</evidence>
<gene>
    <name evidence="7" type="primary">grxD</name>
    <name evidence="7" type="ORF">ELE36_01725</name>
</gene>
<dbReference type="InterPro" id="IPR036873">
    <property type="entry name" value="Rhodanese-like_dom_sf"/>
</dbReference>
<dbReference type="EMBL" id="CP035704">
    <property type="protein sequence ID" value="QBB69197.1"/>
    <property type="molecule type" value="Genomic_DNA"/>
</dbReference>
<feature type="domain" description="Rhodanese" evidence="6">
    <location>
        <begin position="218"/>
        <end position="305"/>
    </location>
</feature>
<name>A0A411HFE2_9GAMM</name>
<dbReference type="PROSITE" id="PS50206">
    <property type="entry name" value="RHODANESE_3"/>
    <property type="match status" value="1"/>
</dbReference>
<protein>
    <submittedName>
        <fullName evidence="7">Grx4 family monothiol glutaredoxin</fullName>
    </submittedName>
</protein>
<dbReference type="InterPro" id="IPR001763">
    <property type="entry name" value="Rhodanese-like_dom"/>
</dbReference>
<sequence length="307" mass="33454">MNTAQSAHDRIDELLHQHPVVLFMKGTRQAPQCGFSAATIGVLNELLPDYHTVNVLADEEIRQGIKEYGNWPTIPQLYVKRELIGGADIVQSMYGAGQLHSLFGLPEPDRTPPTITITDAAADAIRNGMGDAADAALHLHIDARFQPRFSLEPASGSEIAVYANGIDVLFDLASAARAKNIVIDWVETVQGSGLSIDNPNAPQPVHKLSVAALKNRLDKNAITVIDVRPPQDRALAPFAAAQVLDESSEARLLALDKDTPLAFLCHHGNSSRNAAEYFREQGFRHVFNVEGGIDAWSNEIDPSLPRY</sequence>
<evidence type="ECO:0000256" key="5">
    <source>
        <dbReference type="ARBA" id="ARBA00023284"/>
    </source>
</evidence>
<dbReference type="CDD" id="cd00158">
    <property type="entry name" value="RHOD"/>
    <property type="match status" value="1"/>
</dbReference>
<dbReference type="SUPFAM" id="SSF52821">
    <property type="entry name" value="Rhodanese/Cell cycle control phosphatase"/>
    <property type="match status" value="1"/>
</dbReference>
<dbReference type="InterPro" id="IPR002109">
    <property type="entry name" value="Glutaredoxin"/>
</dbReference>
<keyword evidence="2" id="KW-0479">Metal-binding</keyword>
<dbReference type="AlphaFoldDB" id="A0A411HFE2"/>
<dbReference type="OrthoDB" id="9804115at2"/>
<dbReference type="InterPro" id="IPR035903">
    <property type="entry name" value="HesB-like_dom_sf"/>
</dbReference>
<dbReference type="PANTHER" id="PTHR10293:SF16">
    <property type="entry name" value="GLUTAREDOXIN-RELATED PROTEIN 5, MITOCHONDRIAL"/>
    <property type="match status" value="1"/>
</dbReference>
<evidence type="ECO:0000313" key="8">
    <source>
        <dbReference type="Proteomes" id="UP000291562"/>
    </source>
</evidence>
<dbReference type="RefSeq" id="WP_129831453.1">
    <property type="nucleotide sequence ID" value="NZ_CP035704.1"/>
</dbReference>
<keyword evidence="3" id="KW-0408">Iron</keyword>
<keyword evidence="5" id="KW-0676">Redox-active center</keyword>
<dbReference type="InterPro" id="IPR036249">
    <property type="entry name" value="Thioredoxin-like_sf"/>
</dbReference>
<keyword evidence="1" id="KW-0001">2Fe-2S</keyword>
<dbReference type="InterPro" id="IPR004480">
    <property type="entry name" value="Monothiol_GRX-rel"/>
</dbReference>
<evidence type="ECO:0000259" key="6">
    <source>
        <dbReference type="PROSITE" id="PS50206"/>
    </source>
</evidence>
<dbReference type="Pfam" id="PF00581">
    <property type="entry name" value="Rhodanese"/>
    <property type="match status" value="1"/>
</dbReference>
<reference evidence="7 8" key="1">
    <citation type="submission" date="2019-01" db="EMBL/GenBank/DDBJ databases">
        <title>Pseudolysobacter antarctica gen. nov., sp. nov., isolated from Fildes Peninsula, Antarctica.</title>
        <authorList>
            <person name="Wei Z."/>
            <person name="Peng F."/>
        </authorList>
    </citation>
    <scope>NUCLEOTIDE SEQUENCE [LARGE SCALE GENOMIC DNA]</scope>
    <source>
        <strain evidence="7 8">AQ6-296</strain>
    </source>
</reference>
<dbReference type="GO" id="GO:0046872">
    <property type="term" value="F:metal ion binding"/>
    <property type="evidence" value="ECO:0007669"/>
    <property type="project" value="UniProtKB-KW"/>
</dbReference>
<keyword evidence="4" id="KW-0411">Iron-sulfur</keyword>
<dbReference type="Gene3D" id="2.60.300.12">
    <property type="entry name" value="HesB-like domain"/>
    <property type="match status" value="1"/>
</dbReference>
<dbReference type="PANTHER" id="PTHR10293">
    <property type="entry name" value="GLUTAREDOXIN FAMILY MEMBER"/>
    <property type="match status" value="1"/>
</dbReference>
<dbReference type="Proteomes" id="UP000291562">
    <property type="component" value="Chromosome"/>
</dbReference>
<dbReference type="SUPFAM" id="SSF52833">
    <property type="entry name" value="Thioredoxin-like"/>
    <property type="match status" value="1"/>
</dbReference>
<proteinExistence type="predicted"/>
<evidence type="ECO:0000256" key="3">
    <source>
        <dbReference type="ARBA" id="ARBA00023004"/>
    </source>
</evidence>
<evidence type="ECO:0000313" key="7">
    <source>
        <dbReference type="EMBL" id="QBB69197.1"/>
    </source>
</evidence>
<dbReference type="NCBIfam" id="TIGR00365">
    <property type="entry name" value="Grx4 family monothiol glutaredoxin"/>
    <property type="match status" value="1"/>
</dbReference>
<evidence type="ECO:0000256" key="2">
    <source>
        <dbReference type="ARBA" id="ARBA00022723"/>
    </source>
</evidence>
<dbReference type="GO" id="GO:0051537">
    <property type="term" value="F:2 iron, 2 sulfur cluster binding"/>
    <property type="evidence" value="ECO:0007669"/>
    <property type="project" value="UniProtKB-KW"/>
</dbReference>
<dbReference type="InterPro" id="IPR033658">
    <property type="entry name" value="GRX_PICOT-like"/>
</dbReference>
<keyword evidence="8" id="KW-1185">Reference proteome</keyword>
<dbReference type="Gene3D" id="3.40.250.10">
    <property type="entry name" value="Rhodanese-like domain"/>
    <property type="match status" value="1"/>
</dbReference>
<dbReference type="KEGG" id="xbc:ELE36_01725"/>
<dbReference type="Gene3D" id="3.40.30.10">
    <property type="entry name" value="Glutaredoxin"/>
    <property type="match status" value="1"/>
</dbReference>
<dbReference type="SMART" id="SM00450">
    <property type="entry name" value="RHOD"/>
    <property type="match status" value="1"/>
</dbReference>
<dbReference type="CDD" id="cd03028">
    <property type="entry name" value="GRX_PICOT_like"/>
    <property type="match status" value="1"/>
</dbReference>
<organism evidence="7 8">
    <name type="scientific">Pseudolysobacter antarcticus</name>
    <dbReference type="NCBI Taxonomy" id="2511995"/>
    <lineage>
        <taxon>Bacteria</taxon>
        <taxon>Pseudomonadati</taxon>
        <taxon>Pseudomonadota</taxon>
        <taxon>Gammaproteobacteria</taxon>
        <taxon>Lysobacterales</taxon>
        <taxon>Rhodanobacteraceae</taxon>
        <taxon>Pseudolysobacter</taxon>
    </lineage>
</organism>
<dbReference type="SUPFAM" id="SSF89360">
    <property type="entry name" value="HesB-like domain"/>
    <property type="match status" value="1"/>
</dbReference>
<dbReference type="PROSITE" id="PS51354">
    <property type="entry name" value="GLUTAREDOXIN_2"/>
    <property type="match status" value="1"/>
</dbReference>
<evidence type="ECO:0000256" key="4">
    <source>
        <dbReference type="ARBA" id="ARBA00023014"/>
    </source>
</evidence>